<protein>
    <submittedName>
        <fullName evidence="2">Uncharacterized protein</fullName>
    </submittedName>
</protein>
<dbReference type="RefSeq" id="WP_305171712.1">
    <property type="nucleotide sequence ID" value="NZ_JAUUDS010000001.1"/>
</dbReference>
<organism evidence="2 3">
    <name type="scientific">Sphingomonas aurea</name>
    <dbReference type="NCBI Taxonomy" id="3063994"/>
    <lineage>
        <taxon>Bacteria</taxon>
        <taxon>Pseudomonadati</taxon>
        <taxon>Pseudomonadota</taxon>
        <taxon>Alphaproteobacteria</taxon>
        <taxon>Sphingomonadales</taxon>
        <taxon>Sphingomonadaceae</taxon>
        <taxon>Sphingomonas</taxon>
    </lineage>
</organism>
<comment type="caution">
    <text evidence="2">The sequence shown here is derived from an EMBL/GenBank/DDBJ whole genome shotgun (WGS) entry which is preliminary data.</text>
</comment>
<name>A0ABT9EHQ0_9SPHN</name>
<reference evidence="2 3" key="1">
    <citation type="submission" date="2023-07" db="EMBL/GenBank/DDBJ databases">
        <authorList>
            <person name="Kim M.K."/>
        </authorList>
    </citation>
    <scope>NUCLEOTIDE SEQUENCE [LARGE SCALE GENOMIC DNA]</scope>
    <source>
        <strain evidence="2 3">KR1UV-12</strain>
    </source>
</reference>
<accession>A0ABT9EHQ0</accession>
<evidence type="ECO:0000313" key="2">
    <source>
        <dbReference type="EMBL" id="MDP1026153.1"/>
    </source>
</evidence>
<keyword evidence="1" id="KW-0812">Transmembrane</keyword>
<keyword evidence="1" id="KW-1133">Transmembrane helix</keyword>
<proteinExistence type="predicted"/>
<dbReference type="EMBL" id="JAUUDS010000001">
    <property type="protein sequence ID" value="MDP1026153.1"/>
    <property type="molecule type" value="Genomic_DNA"/>
</dbReference>
<sequence length="201" mass="21938">MSDPTPQERRDAAATRRRWVSLAEAVAVAGVLIGALTLWMNWSDRRADQADKAATQTAESREKARVELVATVEDGGRSLALKDARHDLSDAVVTFPQALGIAAQRPSGDPAIEAAWFADPLLALTDGGPDDRAGRLPVLVTLRYWDGDTARTATGIYDVVWKTEGRVLRGRTLRLDGLRLRQRGGTQAQLDGAWAREKPRT</sequence>
<keyword evidence="1" id="KW-0472">Membrane</keyword>
<evidence type="ECO:0000256" key="1">
    <source>
        <dbReference type="SAM" id="Phobius"/>
    </source>
</evidence>
<evidence type="ECO:0000313" key="3">
    <source>
        <dbReference type="Proteomes" id="UP001230685"/>
    </source>
</evidence>
<gene>
    <name evidence="2" type="ORF">Q5H91_02925</name>
</gene>
<dbReference type="Proteomes" id="UP001230685">
    <property type="component" value="Unassembled WGS sequence"/>
</dbReference>
<keyword evidence="3" id="KW-1185">Reference proteome</keyword>
<feature type="transmembrane region" description="Helical" evidence="1">
    <location>
        <begin position="21"/>
        <end position="42"/>
    </location>
</feature>